<dbReference type="AlphaFoldDB" id="A0A930YLQ4"/>
<evidence type="ECO:0000313" key="3">
    <source>
        <dbReference type="Proteomes" id="UP000640489"/>
    </source>
</evidence>
<keyword evidence="2" id="KW-0378">Hydrolase</keyword>
<dbReference type="InterPro" id="IPR000073">
    <property type="entry name" value="AB_hydrolase_1"/>
</dbReference>
<dbReference type="PANTHER" id="PTHR45763">
    <property type="entry name" value="HYDROLASE, ALPHA/BETA FOLD FAMILY PROTEIN, EXPRESSED-RELATED"/>
    <property type="match status" value="1"/>
</dbReference>
<comment type="caution">
    <text evidence="2">The sequence shown here is derived from an EMBL/GenBank/DDBJ whole genome shotgun (WGS) entry which is preliminary data.</text>
</comment>
<name>A0A930YLQ4_9ACTN</name>
<protein>
    <submittedName>
        <fullName evidence="2">Alpha/beta hydrolase</fullName>
    </submittedName>
</protein>
<dbReference type="PANTHER" id="PTHR45763:SF46">
    <property type="entry name" value="AB HYDROLASE-1 DOMAIN-CONTAINING PROTEIN"/>
    <property type="match status" value="1"/>
</dbReference>
<evidence type="ECO:0000259" key="1">
    <source>
        <dbReference type="Pfam" id="PF00561"/>
    </source>
</evidence>
<dbReference type="Proteomes" id="UP000640489">
    <property type="component" value="Unassembled WGS sequence"/>
</dbReference>
<dbReference type="Pfam" id="PF00561">
    <property type="entry name" value="Abhydrolase_1"/>
    <property type="match status" value="1"/>
</dbReference>
<accession>A0A930YLQ4</accession>
<dbReference type="InterPro" id="IPR029058">
    <property type="entry name" value="AB_hydrolase_fold"/>
</dbReference>
<gene>
    <name evidence="2" type="ORF">ISU07_17080</name>
</gene>
<proteinExistence type="predicted"/>
<dbReference type="RefSeq" id="WP_194708032.1">
    <property type="nucleotide sequence ID" value="NZ_JADKPN010000011.1"/>
</dbReference>
<keyword evidence="3" id="KW-1185">Reference proteome</keyword>
<dbReference type="EMBL" id="JADKPN010000011">
    <property type="protein sequence ID" value="MBF4764850.1"/>
    <property type="molecule type" value="Genomic_DNA"/>
</dbReference>
<dbReference type="Gene3D" id="3.40.50.1820">
    <property type="entry name" value="alpha/beta hydrolase"/>
    <property type="match status" value="1"/>
</dbReference>
<reference evidence="2" key="1">
    <citation type="submission" date="2020-11" db="EMBL/GenBank/DDBJ databases">
        <title>Nocardioides sp. nov., isolated from Soil of Cynanchum wilfordii Hemsley rhizosphere.</title>
        <authorList>
            <person name="Lee J.-S."/>
            <person name="Suh M.K."/>
            <person name="Kim J.-S."/>
        </authorList>
    </citation>
    <scope>NUCLEOTIDE SEQUENCE</scope>
    <source>
        <strain evidence="2">KCTC 19275</strain>
    </source>
</reference>
<dbReference type="SUPFAM" id="SSF53474">
    <property type="entry name" value="alpha/beta-Hydrolases"/>
    <property type="match status" value="1"/>
</dbReference>
<dbReference type="GO" id="GO:0016787">
    <property type="term" value="F:hydrolase activity"/>
    <property type="evidence" value="ECO:0007669"/>
    <property type="project" value="UniProtKB-KW"/>
</dbReference>
<organism evidence="2 3">
    <name type="scientific">Nocardioides islandensis</name>
    <dbReference type="NCBI Taxonomy" id="433663"/>
    <lineage>
        <taxon>Bacteria</taxon>
        <taxon>Bacillati</taxon>
        <taxon>Actinomycetota</taxon>
        <taxon>Actinomycetes</taxon>
        <taxon>Propionibacteriales</taxon>
        <taxon>Nocardioidaceae</taxon>
        <taxon>Nocardioides</taxon>
    </lineage>
</organism>
<evidence type="ECO:0000313" key="2">
    <source>
        <dbReference type="EMBL" id="MBF4764850.1"/>
    </source>
</evidence>
<sequence length="299" mass="31887">MTETWVDDRQIALDGGTWAVRQAGAPDGLPLVYFHGTPSCRLEPSFADDLAAELGVRVVSFDRPGYGRSTPAPFSLSSVARATAVILDELGIDTFAVTGQSGGGPFSLACAAVLGERVTHAGVNSGPAPFDQVPELMAMLDENDSEAVALLPDEEAAAAKFGQGFEPFRALGRMSPAEIIGGFRQMCSTRDNALLDDPRNARVLAEGLAVALVQGTSGGGWDNVAWVGPWDFDLADVRAPVDLWYGGEDKFCPAPVGPWLEEHLPDARLHFRPGDGHLGVMDHTREVLETLMASRQRST</sequence>
<feature type="domain" description="AB hydrolase-1" evidence="1">
    <location>
        <begin position="30"/>
        <end position="283"/>
    </location>
</feature>